<dbReference type="InterPro" id="IPR009009">
    <property type="entry name" value="RlpA-like_DPBB"/>
</dbReference>
<sequence>MASPSHRRSRPERRRPRVSVVTVVAVAAVALVVSLVVAFRPDGGGEAGADGGAHAVEPVAGAGVSGSPTATGTTGAPSPKPSTASPSATAGRSATPAATPTGASGPAGGRSAAPAARTASGTAPAAGRIAPGTAYQGIATSYDVGDGDGACSYGPTSDVMTAAMNTADYETSKACGAYVLVRAAGGASITVRITNECPAPCEAGQLDLSRQAFAELAPLSAGRIPVTWSLLSPAVSDTISIRYKTGSSQYWCGIQAIGHRNPLARLEVRTSAGWTPLPRTEYNYFLSEQGTGCGGTLRLTDIYGERLTVEGIAVRPNAVQSTRVQFARH</sequence>
<dbReference type="InterPro" id="IPR036749">
    <property type="entry name" value="Expansin_CBD_sf"/>
</dbReference>
<dbReference type="SUPFAM" id="SSF50685">
    <property type="entry name" value="Barwin-like endoglucanases"/>
    <property type="match status" value="1"/>
</dbReference>
<evidence type="ECO:0000313" key="6">
    <source>
        <dbReference type="Proteomes" id="UP001230654"/>
    </source>
</evidence>
<dbReference type="InterPro" id="IPR036908">
    <property type="entry name" value="RlpA-like_sf"/>
</dbReference>
<dbReference type="RefSeq" id="WP_307163925.1">
    <property type="nucleotide sequence ID" value="NZ_JAUSWV010000002.1"/>
</dbReference>
<reference evidence="5 6" key="1">
    <citation type="submission" date="2023-07" db="EMBL/GenBank/DDBJ databases">
        <title>Comparative genomics of wheat-associated soil bacteria to identify genetic determinants of phenazine resistance.</title>
        <authorList>
            <person name="Mouncey N."/>
        </authorList>
    </citation>
    <scope>NUCLEOTIDE SEQUENCE [LARGE SCALE GENOMIC DNA]</scope>
    <source>
        <strain evidence="5 6">B2I6</strain>
    </source>
</reference>
<dbReference type="InterPro" id="IPR051477">
    <property type="entry name" value="Expansin_CellWall"/>
</dbReference>
<name>A0ABU0NRE2_STRRH</name>
<dbReference type="InterPro" id="IPR049818">
    <property type="entry name" value="Expansin_EXLX1-like"/>
</dbReference>
<dbReference type="NCBIfam" id="NF041144">
    <property type="entry name" value="expansin_EXLX1"/>
    <property type="match status" value="1"/>
</dbReference>
<protein>
    <submittedName>
        <fullName evidence="5">Expansin (Peptidoglycan-binding protein)</fullName>
    </submittedName>
</protein>
<proteinExistence type="predicted"/>
<dbReference type="Gene3D" id="2.40.40.10">
    <property type="entry name" value="RlpA-like domain"/>
    <property type="match status" value="1"/>
</dbReference>
<keyword evidence="1" id="KW-0732">Signal</keyword>
<accession>A0ABU0NRE2</accession>
<evidence type="ECO:0000256" key="3">
    <source>
        <dbReference type="SAM" id="Phobius"/>
    </source>
</evidence>
<keyword evidence="3" id="KW-1133">Transmembrane helix</keyword>
<dbReference type="Pfam" id="PF03330">
    <property type="entry name" value="DPBB_1"/>
    <property type="match status" value="1"/>
</dbReference>
<evidence type="ECO:0000259" key="4">
    <source>
        <dbReference type="PROSITE" id="PS50842"/>
    </source>
</evidence>
<keyword evidence="3" id="KW-0812">Transmembrane</keyword>
<feature type="domain" description="Expansin-like EG45" evidence="4">
    <location>
        <begin position="148"/>
        <end position="228"/>
    </location>
</feature>
<keyword evidence="6" id="KW-1185">Reference proteome</keyword>
<feature type="compositionally biased region" description="Low complexity" evidence="2">
    <location>
        <begin position="52"/>
        <end position="127"/>
    </location>
</feature>
<comment type="caution">
    <text evidence="5">The sequence shown here is derived from an EMBL/GenBank/DDBJ whole genome shotgun (WGS) entry which is preliminary data.</text>
</comment>
<dbReference type="PROSITE" id="PS50842">
    <property type="entry name" value="EXPANSIN_EG45"/>
    <property type="match status" value="1"/>
</dbReference>
<dbReference type="PANTHER" id="PTHR31836">
    <property type="match status" value="1"/>
</dbReference>
<keyword evidence="3" id="KW-0472">Membrane</keyword>
<dbReference type="Proteomes" id="UP001230654">
    <property type="component" value="Unassembled WGS sequence"/>
</dbReference>
<dbReference type="SMART" id="SM00837">
    <property type="entry name" value="DPBB_1"/>
    <property type="match status" value="1"/>
</dbReference>
<evidence type="ECO:0000256" key="1">
    <source>
        <dbReference type="ARBA" id="ARBA00022729"/>
    </source>
</evidence>
<dbReference type="Gene3D" id="2.60.40.760">
    <property type="entry name" value="Expansin, cellulose-binding-like domain"/>
    <property type="match status" value="1"/>
</dbReference>
<feature type="region of interest" description="Disordered" evidence="2">
    <location>
        <begin position="47"/>
        <end position="127"/>
    </location>
</feature>
<dbReference type="PANTHER" id="PTHR31836:SF21">
    <property type="entry name" value="EXPANSIN-LIKE PROTEIN 7"/>
    <property type="match status" value="1"/>
</dbReference>
<organism evidence="5 6">
    <name type="scientific">Streptomyces rishiriensis</name>
    <dbReference type="NCBI Taxonomy" id="68264"/>
    <lineage>
        <taxon>Bacteria</taxon>
        <taxon>Bacillati</taxon>
        <taxon>Actinomycetota</taxon>
        <taxon>Actinomycetes</taxon>
        <taxon>Kitasatosporales</taxon>
        <taxon>Streptomycetaceae</taxon>
        <taxon>Streptomyces</taxon>
    </lineage>
</organism>
<dbReference type="InterPro" id="IPR007112">
    <property type="entry name" value="Expansin/allergen_DPBB_dom"/>
</dbReference>
<dbReference type="CDD" id="cd22272">
    <property type="entry name" value="DPBB_EXLX1-like"/>
    <property type="match status" value="1"/>
</dbReference>
<gene>
    <name evidence="5" type="ORF">QF030_003882</name>
</gene>
<feature type="transmembrane region" description="Helical" evidence="3">
    <location>
        <begin position="20"/>
        <end position="39"/>
    </location>
</feature>
<evidence type="ECO:0000256" key="2">
    <source>
        <dbReference type="SAM" id="MobiDB-lite"/>
    </source>
</evidence>
<dbReference type="EMBL" id="JAUSWV010000002">
    <property type="protein sequence ID" value="MDQ0581704.1"/>
    <property type="molecule type" value="Genomic_DNA"/>
</dbReference>
<evidence type="ECO:0000313" key="5">
    <source>
        <dbReference type="EMBL" id="MDQ0581704.1"/>
    </source>
</evidence>